<reference evidence="4" key="1">
    <citation type="submission" date="2021-12" db="EMBL/GenBank/DDBJ databases">
        <authorList>
            <person name="King R."/>
        </authorList>
    </citation>
    <scope>NUCLEOTIDE SEQUENCE</scope>
</reference>
<feature type="domain" description="Carboxylesterase type B" evidence="3">
    <location>
        <begin position="29"/>
        <end position="552"/>
    </location>
</feature>
<evidence type="ECO:0000259" key="3">
    <source>
        <dbReference type="Pfam" id="PF00135"/>
    </source>
</evidence>
<dbReference type="AlphaFoldDB" id="A0A9P0BIH1"/>
<evidence type="ECO:0000256" key="2">
    <source>
        <dbReference type="SAM" id="SignalP"/>
    </source>
</evidence>
<evidence type="ECO:0000256" key="1">
    <source>
        <dbReference type="ARBA" id="ARBA00023180"/>
    </source>
</evidence>
<feature type="chain" id="PRO_5040382759" description="Carboxylesterase type B domain-containing protein" evidence="2">
    <location>
        <begin position="17"/>
        <end position="569"/>
    </location>
</feature>
<keyword evidence="5" id="KW-1185">Reference proteome</keyword>
<protein>
    <recommendedName>
        <fullName evidence="3">Carboxylesterase type B domain-containing protein</fullName>
    </recommendedName>
</protein>
<dbReference type="PANTHER" id="PTHR11559">
    <property type="entry name" value="CARBOXYLESTERASE"/>
    <property type="match status" value="1"/>
</dbReference>
<dbReference type="Proteomes" id="UP001154078">
    <property type="component" value="Chromosome 9"/>
</dbReference>
<dbReference type="InterPro" id="IPR029058">
    <property type="entry name" value="AB_hydrolase_fold"/>
</dbReference>
<dbReference type="EMBL" id="OV121140">
    <property type="protein sequence ID" value="CAH0564911.1"/>
    <property type="molecule type" value="Genomic_DNA"/>
</dbReference>
<dbReference type="InterPro" id="IPR002018">
    <property type="entry name" value="CarbesteraseB"/>
</dbReference>
<dbReference type="Gene3D" id="3.40.50.1820">
    <property type="entry name" value="alpha/beta hydrolase"/>
    <property type="match status" value="1"/>
</dbReference>
<sequence length="569" mass="63823">MLNLVAFSIFVGLVLARPDSNLANRNAEHPIVTTPLGQIEGTIIASRLGKPINTFRGIRYAKAPINELRFQPSVPAQKWTGTLNATIDGPLCPQPTDQPISEDCLFVNVYSAKIPKGAEKPKLPVIVYIHGSGYKTVGAASNWLGPQYLLDQEVVLVTFNYRIGTLGFLSTGDKEAPGNNGLKDQVLLLKWVKDNIAAFGGDPDMVTLMGYDFGADAVTLHMVSQMSQGLFHRAIAMSGSGLGNWPVPSHQLDLAKKQAKLVQCPDDTVSNIMKCLRGKTYNEISDAYPQLKEFSKEPFTVWLPVIENDVGQKDRFLTAHPIQLIQNGQFAKVPFLTGVTTEEHAARAFRILNNETLRKDWNENFEKVAPIALLYERGTDNSKATSKALKTFYYNDKPIEKTSVASTVQILSDGITGFSVNRAAKLISEKSNQSVYYYRFNYGGRNSHFYTPQSNNTEPFGVVHNDDLMYLFFIEKLFPFFKDTTPNDAEMVFKMTKLWANFAKTGNPIPEPHEKLDNVKWEPFNQKTQKYMDIANKLVLNEKLNEKRYAEWEKLFPLTHYTKNKVAAG</sequence>
<keyword evidence="2" id="KW-0732">Signal</keyword>
<proteinExistence type="predicted"/>
<evidence type="ECO:0000313" key="5">
    <source>
        <dbReference type="Proteomes" id="UP001154078"/>
    </source>
</evidence>
<dbReference type="OrthoDB" id="19653at2759"/>
<dbReference type="SUPFAM" id="SSF53474">
    <property type="entry name" value="alpha/beta-Hydrolases"/>
    <property type="match status" value="1"/>
</dbReference>
<evidence type="ECO:0000313" key="4">
    <source>
        <dbReference type="EMBL" id="CAH0564911.1"/>
    </source>
</evidence>
<organism evidence="4 5">
    <name type="scientific">Brassicogethes aeneus</name>
    <name type="common">Rape pollen beetle</name>
    <name type="synonym">Meligethes aeneus</name>
    <dbReference type="NCBI Taxonomy" id="1431903"/>
    <lineage>
        <taxon>Eukaryota</taxon>
        <taxon>Metazoa</taxon>
        <taxon>Ecdysozoa</taxon>
        <taxon>Arthropoda</taxon>
        <taxon>Hexapoda</taxon>
        <taxon>Insecta</taxon>
        <taxon>Pterygota</taxon>
        <taxon>Neoptera</taxon>
        <taxon>Endopterygota</taxon>
        <taxon>Coleoptera</taxon>
        <taxon>Polyphaga</taxon>
        <taxon>Cucujiformia</taxon>
        <taxon>Nitidulidae</taxon>
        <taxon>Meligethinae</taxon>
        <taxon>Brassicogethes</taxon>
    </lineage>
</organism>
<gene>
    <name evidence="4" type="ORF">MELIAE_LOCUS13350</name>
</gene>
<accession>A0A9P0BIH1</accession>
<name>A0A9P0BIH1_BRAAE</name>
<keyword evidence="1" id="KW-0325">Glycoprotein</keyword>
<feature type="signal peptide" evidence="2">
    <location>
        <begin position="1"/>
        <end position="16"/>
    </location>
</feature>
<dbReference type="InterPro" id="IPR050309">
    <property type="entry name" value="Type-B_Carboxylest/Lipase"/>
</dbReference>
<dbReference type="FunFam" id="3.40.50.1820:FF:000155">
    <property type="entry name" value="Carboxylic ester hydrolase"/>
    <property type="match status" value="1"/>
</dbReference>
<dbReference type="Pfam" id="PF00135">
    <property type="entry name" value="COesterase"/>
    <property type="match status" value="1"/>
</dbReference>